<evidence type="ECO:0000256" key="1">
    <source>
        <dbReference type="ARBA" id="ARBA00023015"/>
    </source>
</evidence>
<proteinExistence type="predicted"/>
<dbReference type="RefSeq" id="WP_374837671.1">
    <property type="nucleotide sequence ID" value="NZ_JBHEEW010000005.1"/>
</dbReference>
<organism evidence="6 7">
    <name type="scientific">Mycoplana ramosa</name>
    <name type="common">Mycoplana bullata</name>
    <dbReference type="NCBI Taxonomy" id="40837"/>
    <lineage>
        <taxon>Bacteria</taxon>
        <taxon>Pseudomonadati</taxon>
        <taxon>Pseudomonadota</taxon>
        <taxon>Alphaproteobacteria</taxon>
        <taxon>Hyphomicrobiales</taxon>
        <taxon>Rhizobiaceae</taxon>
        <taxon>Mycoplana</taxon>
    </lineage>
</organism>
<feature type="region of interest" description="Disordered" evidence="4">
    <location>
        <begin position="1"/>
        <end position="24"/>
    </location>
</feature>
<feature type="compositionally biased region" description="Basic and acidic residues" evidence="4">
    <location>
        <begin position="1"/>
        <end position="12"/>
    </location>
</feature>
<evidence type="ECO:0000256" key="3">
    <source>
        <dbReference type="ARBA" id="ARBA00023163"/>
    </source>
</evidence>
<dbReference type="InterPro" id="IPR008920">
    <property type="entry name" value="TF_FadR/GntR_C"/>
</dbReference>
<keyword evidence="2" id="KW-0238">DNA-binding</keyword>
<dbReference type="PROSITE" id="PS50949">
    <property type="entry name" value="HTH_GNTR"/>
    <property type="match status" value="1"/>
</dbReference>
<dbReference type="InterPro" id="IPR036390">
    <property type="entry name" value="WH_DNA-bd_sf"/>
</dbReference>
<name>A0ABW3YW27_MYCRA</name>
<dbReference type="Gene3D" id="1.10.10.10">
    <property type="entry name" value="Winged helix-like DNA-binding domain superfamily/Winged helix DNA-binding domain"/>
    <property type="match status" value="1"/>
</dbReference>
<dbReference type="SUPFAM" id="SSF48008">
    <property type="entry name" value="GntR ligand-binding domain-like"/>
    <property type="match status" value="1"/>
</dbReference>
<accession>A0ABW3YW27</accession>
<dbReference type="SMART" id="SM00895">
    <property type="entry name" value="FCD"/>
    <property type="match status" value="1"/>
</dbReference>
<keyword evidence="1" id="KW-0805">Transcription regulation</keyword>
<evidence type="ECO:0000313" key="7">
    <source>
        <dbReference type="Proteomes" id="UP001597173"/>
    </source>
</evidence>
<protein>
    <submittedName>
        <fullName evidence="6">FadR/GntR family transcriptional regulator</fullName>
    </submittedName>
</protein>
<dbReference type="PRINTS" id="PR00035">
    <property type="entry name" value="HTHGNTR"/>
</dbReference>
<reference evidence="7" key="1">
    <citation type="journal article" date="2019" name="Int. J. Syst. Evol. Microbiol.">
        <title>The Global Catalogue of Microorganisms (GCM) 10K type strain sequencing project: providing services to taxonomists for standard genome sequencing and annotation.</title>
        <authorList>
            <consortium name="The Broad Institute Genomics Platform"/>
            <consortium name="The Broad Institute Genome Sequencing Center for Infectious Disease"/>
            <person name="Wu L."/>
            <person name="Ma J."/>
        </authorList>
    </citation>
    <scope>NUCLEOTIDE SEQUENCE [LARGE SCALE GENOMIC DNA]</scope>
    <source>
        <strain evidence="7">CCUG 55609</strain>
    </source>
</reference>
<dbReference type="InterPro" id="IPR036388">
    <property type="entry name" value="WH-like_DNA-bd_sf"/>
</dbReference>
<dbReference type="CDD" id="cd07377">
    <property type="entry name" value="WHTH_GntR"/>
    <property type="match status" value="1"/>
</dbReference>
<dbReference type="PANTHER" id="PTHR43537">
    <property type="entry name" value="TRANSCRIPTIONAL REGULATOR, GNTR FAMILY"/>
    <property type="match status" value="1"/>
</dbReference>
<dbReference type="Pfam" id="PF07729">
    <property type="entry name" value="FCD"/>
    <property type="match status" value="1"/>
</dbReference>
<feature type="domain" description="HTH gntR-type" evidence="5">
    <location>
        <begin position="22"/>
        <end position="90"/>
    </location>
</feature>
<evidence type="ECO:0000259" key="5">
    <source>
        <dbReference type="PROSITE" id="PS50949"/>
    </source>
</evidence>
<gene>
    <name evidence="6" type="ORF">ACFQ33_09450</name>
</gene>
<dbReference type="Gene3D" id="1.20.120.530">
    <property type="entry name" value="GntR ligand-binding domain-like"/>
    <property type="match status" value="1"/>
</dbReference>
<dbReference type="Proteomes" id="UP001597173">
    <property type="component" value="Unassembled WGS sequence"/>
</dbReference>
<comment type="caution">
    <text evidence="6">The sequence shown here is derived from an EMBL/GenBank/DDBJ whole genome shotgun (WGS) entry which is preliminary data.</text>
</comment>
<evidence type="ECO:0000256" key="4">
    <source>
        <dbReference type="SAM" id="MobiDB-lite"/>
    </source>
</evidence>
<evidence type="ECO:0000256" key="2">
    <source>
        <dbReference type="ARBA" id="ARBA00023125"/>
    </source>
</evidence>
<dbReference type="InterPro" id="IPR011711">
    <property type="entry name" value="GntR_C"/>
</dbReference>
<dbReference type="EMBL" id="JBHTNF010000004">
    <property type="protein sequence ID" value="MFD1328119.1"/>
    <property type="molecule type" value="Genomic_DNA"/>
</dbReference>
<dbReference type="InterPro" id="IPR000524">
    <property type="entry name" value="Tscrpt_reg_HTH_GntR"/>
</dbReference>
<keyword evidence="7" id="KW-1185">Reference proteome</keyword>
<dbReference type="SMART" id="SM00345">
    <property type="entry name" value="HTH_GNTR"/>
    <property type="match status" value="1"/>
</dbReference>
<evidence type="ECO:0000313" key="6">
    <source>
        <dbReference type="EMBL" id="MFD1328119.1"/>
    </source>
</evidence>
<dbReference type="Pfam" id="PF00392">
    <property type="entry name" value="GntR"/>
    <property type="match status" value="1"/>
</dbReference>
<dbReference type="SUPFAM" id="SSF46785">
    <property type="entry name" value="Winged helix' DNA-binding domain"/>
    <property type="match status" value="1"/>
</dbReference>
<keyword evidence="3" id="KW-0804">Transcription</keyword>
<sequence length="262" mass="29265">MDAKSTQRKSETGGDAAQPRRPRVQKDITAAIGLDICSERYPVGSVLPKENDLCDRYGVSRTVIRESLKALAARGLVHGRPRIGTMVCEKEEWNILDPQILAWMGPRIEELDLLGCILETRRTVEPVAAEFAAERATVQEIADLENAWKRMRDAGADTEAFTRADVHFHELLLKASHNRVFRQLSSIIDAAMKYALHCSNKAVDKRDEALDIHRELVEALRLRDGAAARACSHRMLDLAARDLAPAMRQRGQAGRTHLTKSP</sequence>
<dbReference type="PANTHER" id="PTHR43537:SF44">
    <property type="entry name" value="GNTR FAMILY REGULATORY PROTEIN"/>
    <property type="match status" value="1"/>
</dbReference>